<dbReference type="Proteomes" id="UP000324022">
    <property type="component" value="Unassembled WGS sequence"/>
</dbReference>
<organism evidence="2 3">
    <name type="scientific">Ustilago trichophora</name>
    <dbReference type="NCBI Taxonomy" id="86804"/>
    <lineage>
        <taxon>Eukaryota</taxon>
        <taxon>Fungi</taxon>
        <taxon>Dikarya</taxon>
        <taxon>Basidiomycota</taxon>
        <taxon>Ustilaginomycotina</taxon>
        <taxon>Ustilaginomycetes</taxon>
        <taxon>Ustilaginales</taxon>
        <taxon>Ustilaginaceae</taxon>
        <taxon>Ustilago</taxon>
    </lineage>
</organism>
<reference evidence="2 3" key="1">
    <citation type="submission" date="2018-03" db="EMBL/GenBank/DDBJ databases">
        <authorList>
            <person name="Guldener U."/>
        </authorList>
    </citation>
    <scope>NUCLEOTIDE SEQUENCE [LARGE SCALE GENOMIC DNA]</scope>
    <source>
        <strain evidence="2 3">NBRC100155</strain>
    </source>
</reference>
<evidence type="ECO:0000313" key="2">
    <source>
        <dbReference type="EMBL" id="SPO24364.1"/>
    </source>
</evidence>
<keyword evidence="3" id="KW-1185">Reference proteome</keyword>
<dbReference type="AlphaFoldDB" id="A0A5C3E0X9"/>
<keyword evidence="1" id="KW-0732">Signal</keyword>
<evidence type="ECO:0000256" key="1">
    <source>
        <dbReference type="SAM" id="SignalP"/>
    </source>
</evidence>
<evidence type="ECO:0008006" key="4">
    <source>
        <dbReference type="Google" id="ProtNLM"/>
    </source>
</evidence>
<gene>
    <name evidence="2" type="ORF">UTRI_03632</name>
</gene>
<sequence>MSMKRLLLLALSLATIATGGARGFEIDKDIIIWSAGTPVRQAIEDLKGHVVEAIRRNPNLLNPHVDAFPQFFRDMRLISRMGRLTRIPSLGIRD</sequence>
<name>A0A5C3E0X9_9BASI</name>
<feature type="signal peptide" evidence="1">
    <location>
        <begin position="1"/>
        <end position="23"/>
    </location>
</feature>
<feature type="chain" id="PRO_5022876108" description="ABC transporter substrate-binding protein" evidence="1">
    <location>
        <begin position="24"/>
        <end position="94"/>
    </location>
</feature>
<accession>A0A5C3E0X9</accession>
<dbReference type="EMBL" id="OOIN01000007">
    <property type="protein sequence ID" value="SPO24364.1"/>
    <property type="molecule type" value="Genomic_DNA"/>
</dbReference>
<evidence type="ECO:0000313" key="3">
    <source>
        <dbReference type="Proteomes" id="UP000324022"/>
    </source>
</evidence>
<proteinExistence type="predicted"/>
<protein>
    <recommendedName>
        <fullName evidence="4">ABC transporter substrate-binding protein</fullName>
    </recommendedName>
</protein>
<dbReference type="OrthoDB" id="10486548at2759"/>